<dbReference type="GO" id="GO:0005829">
    <property type="term" value="C:cytosol"/>
    <property type="evidence" value="ECO:0007669"/>
    <property type="project" value="GOC"/>
</dbReference>
<dbReference type="GO" id="GO:1990745">
    <property type="term" value="C:EARP complex"/>
    <property type="evidence" value="ECO:0007669"/>
    <property type="project" value="TreeGrafter"/>
</dbReference>
<dbReference type="InterPro" id="IPR014812">
    <property type="entry name" value="Vps51"/>
</dbReference>
<keyword evidence="3" id="KW-0653">Protein transport</keyword>
<comment type="subcellular location">
    <subcellularLocation>
        <location evidence="3">Golgi apparatus</location>
        <location evidence="3">trans-Golgi network</location>
    </subcellularLocation>
</comment>
<dbReference type="GO" id="GO:0000938">
    <property type="term" value="C:GARP complex"/>
    <property type="evidence" value="ECO:0007669"/>
    <property type="project" value="UniProtKB-UniRule"/>
</dbReference>
<feature type="compositionally biased region" description="Basic and acidic residues" evidence="4">
    <location>
        <begin position="44"/>
        <end position="56"/>
    </location>
</feature>
<dbReference type="GO" id="GO:0048193">
    <property type="term" value="P:Golgi vesicle transport"/>
    <property type="evidence" value="ECO:0007669"/>
    <property type="project" value="TreeGrafter"/>
</dbReference>
<dbReference type="GO" id="GO:0006869">
    <property type="term" value="P:lipid transport"/>
    <property type="evidence" value="ECO:0007669"/>
    <property type="project" value="UniProtKB-UniRule"/>
</dbReference>
<protein>
    <recommendedName>
        <fullName evidence="2 3">Vacuolar protein sorting-associated protein 51 homolog</fullName>
    </recommendedName>
</protein>
<comment type="similarity">
    <text evidence="1 3">Belongs to the VPS51 family.</text>
</comment>
<feature type="region of interest" description="Disordered" evidence="4">
    <location>
        <begin position="42"/>
        <end position="77"/>
    </location>
</feature>
<accession>A0A2T7PAC6</accession>
<name>A0A2T7PAC6_POMCA</name>
<evidence type="ECO:0000256" key="1">
    <source>
        <dbReference type="ARBA" id="ARBA00006080"/>
    </source>
</evidence>
<evidence type="ECO:0000313" key="6">
    <source>
        <dbReference type="Proteomes" id="UP000245119"/>
    </source>
</evidence>
<dbReference type="PANTHER" id="PTHR15954:SF4">
    <property type="entry name" value="VACUOLAR PROTEIN SORTING-ASSOCIATED PROTEIN 51 HOMOLOG"/>
    <property type="match status" value="1"/>
</dbReference>
<keyword evidence="6" id="KW-1185">Reference proteome</keyword>
<keyword evidence="3" id="KW-0333">Golgi apparatus</keyword>
<keyword evidence="3" id="KW-0445">Lipid transport</keyword>
<dbReference type="PANTHER" id="PTHR15954">
    <property type="entry name" value="VACUOLAR PROTEIN SORTING-ASSOCIATED PROTEIN 51 HOMOLOG"/>
    <property type="match status" value="1"/>
</dbReference>
<evidence type="ECO:0000313" key="5">
    <source>
        <dbReference type="EMBL" id="PVD30374.1"/>
    </source>
</evidence>
<organism evidence="5 6">
    <name type="scientific">Pomacea canaliculata</name>
    <name type="common">Golden apple snail</name>
    <dbReference type="NCBI Taxonomy" id="400727"/>
    <lineage>
        <taxon>Eukaryota</taxon>
        <taxon>Metazoa</taxon>
        <taxon>Spiralia</taxon>
        <taxon>Lophotrochozoa</taxon>
        <taxon>Mollusca</taxon>
        <taxon>Gastropoda</taxon>
        <taxon>Caenogastropoda</taxon>
        <taxon>Architaenioglossa</taxon>
        <taxon>Ampullarioidea</taxon>
        <taxon>Ampullariidae</taxon>
        <taxon>Pomacea</taxon>
    </lineage>
</organism>
<dbReference type="GO" id="GO:0007030">
    <property type="term" value="P:Golgi organization"/>
    <property type="evidence" value="ECO:0007669"/>
    <property type="project" value="UniProtKB-UniRule"/>
</dbReference>
<gene>
    <name evidence="5" type="ORF">C0Q70_09639</name>
</gene>
<dbReference type="GO" id="GO:0015031">
    <property type="term" value="P:protein transport"/>
    <property type="evidence" value="ECO:0007669"/>
    <property type="project" value="UniProtKB-UniRule"/>
</dbReference>
<evidence type="ECO:0000256" key="2">
    <source>
        <dbReference type="ARBA" id="ARBA00016122"/>
    </source>
</evidence>
<dbReference type="EMBL" id="PZQS01000005">
    <property type="protein sequence ID" value="PVD30374.1"/>
    <property type="molecule type" value="Genomic_DNA"/>
</dbReference>
<reference evidence="5 6" key="1">
    <citation type="submission" date="2018-04" db="EMBL/GenBank/DDBJ databases">
        <title>The genome of golden apple snail Pomacea canaliculata provides insight into stress tolerance and invasive adaptation.</title>
        <authorList>
            <person name="Liu C."/>
            <person name="Liu B."/>
            <person name="Ren Y."/>
            <person name="Zhang Y."/>
            <person name="Wang H."/>
            <person name="Li S."/>
            <person name="Jiang F."/>
            <person name="Yin L."/>
            <person name="Zhang G."/>
            <person name="Qian W."/>
            <person name="Fan W."/>
        </authorList>
    </citation>
    <scope>NUCLEOTIDE SEQUENCE [LARGE SCALE GENOMIC DNA]</scope>
    <source>
        <strain evidence="5">SZHN2017</strain>
        <tissue evidence="5">Muscle</tissue>
    </source>
</reference>
<evidence type="ECO:0000256" key="4">
    <source>
        <dbReference type="SAM" id="MobiDB-lite"/>
    </source>
</evidence>
<sequence length="209" mass="23912">MLRKSVETRDWLNTIEPRNVRAVMKRVVEDMTAIDSQVGQLYEEGVRRERSSDSSRRTHPHSVSKQTNDYSGVTLPGRKVNRDRKQLREKNVTLELISQVICMCFDSVDNSLMSNIQKLFSEKIEIFSAVEFSKVSVLTGIVKISLKKMLITLIGDIDFEDDSLKRLTQINHSLPKRVLLDEIVCSVVNRCVDPIMMEPSVIDLICERG</sequence>
<dbReference type="GO" id="GO:0032456">
    <property type="term" value="P:endocytic recycling"/>
    <property type="evidence" value="ECO:0007669"/>
    <property type="project" value="TreeGrafter"/>
</dbReference>
<dbReference type="GO" id="GO:0016020">
    <property type="term" value="C:membrane"/>
    <property type="evidence" value="ECO:0007669"/>
    <property type="project" value="TreeGrafter"/>
</dbReference>
<dbReference type="GO" id="GO:0042147">
    <property type="term" value="P:retrograde transport, endosome to Golgi"/>
    <property type="evidence" value="ECO:0007669"/>
    <property type="project" value="UniProtKB-UniRule"/>
</dbReference>
<dbReference type="AlphaFoldDB" id="A0A2T7PAC6"/>
<comment type="caution">
    <text evidence="5">The sequence shown here is derived from an EMBL/GenBank/DDBJ whole genome shotgun (WGS) entry which is preliminary data.</text>
</comment>
<dbReference type="GO" id="GO:0007041">
    <property type="term" value="P:lysosomal transport"/>
    <property type="evidence" value="ECO:0007669"/>
    <property type="project" value="TreeGrafter"/>
</dbReference>
<evidence type="ECO:0000256" key="3">
    <source>
        <dbReference type="RuleBase" id="RU368010"/>
    </source>
</evidence>
<dbReference type="OrthoDB" id="203678at2759"/>
<dbReference type="Proteomes" id="UP000245119">
    <property type="component" value="Linkage Group LG5"/>
</dbReference>
<comment type="function">
    <text evidence="3">Acts as component of the GARP complex that is involved in retrograde transport from early and late endosomes to the trans-Golgi network (TGN).</text>
</comment>
<proteinExistence type="inferred from homology"/>
<dbReference type="STRING" id="400727.A0A2T7PAC6"/>
<keyword evidence="3" id="KW-0813">Transport</keyword>
<comment type="subunit">
    <text evidence="3">Component of the Golgi-associated retrograde protein (GARP) complex.</text>
</comment>